<evidence type="ECO:0000313" key="8">
    <source>
        <dbReference type="EMBL" id="PTU75212.1"/>
    </source>
</evidence>
<dbReference type="InterPro" id="IPR036163">
    <property type="entry name" value="HMA_dom_sf"/>
</dbReference>
<feature type="transmembrane region" description="Helical" evidence="6">
    <location>
        <begin position="114"/>
        <end position="136"/>
    </location>
</feature>
<feature type="transmembrane region" description="Helical" evidence="6">
    <location>
        <begin position="268"/>
        <end position="286"/>
    </location>
</feature>
<evidence type="ECO:0000256" key="5">
    <source>
        <dbReference type="SAM" id="MobiDB-lite"/>
    </source>
</evidence>
<dbReference type="CDD" id="cd00371">
    <property type="entry name" value="HMA"/>
    <property type="match status" value="1"/>
</dbReference>
<dbReference type="Gene3D" id="1.20.1510.10">
    <property type="entry name" value="Cation efflux protein transmembrane domain"/>
    <property type="match status" value="1"/>
</dbReference>
<dbReference type="RefSeq" id="WP_108106223.1">
    <property type="nucleotide sequence ID" value="NZ_QASN01000009.1"/>
</dbReference>
<dbReference type="InterPro" id="IPR058533">
    <property type="entry name" value="Cation_efflux_TM"/>
</dbReference>
<dbReference type="GO" id="GO:0006829">
    <property type="term" value="P:zinc ion transport"/>
    <property type="evidence" value="ECO:0007669"/>
    <property type="project" value="UniProtKB-KW"/>
</dbReference>
<evidence type="ECO:0000256" key="6">
    <source>
        <dbReference type="SAM" id="Phobius"/>
    </source>
</evidence>
<evidence type="ECO:0000256" key="3">
    <source>
        <dbReference type="ARBA" id="ARBA00022989"/>
    </source>
</evidence>
<evidence type="ECO:0000259" key="7">
    <source>
        <dbReference type="Pfam" id="PF01545"/>
    </source>
</evidence>
<feature type="transmembrane region" description="Helical" evidence="6">
    <location>
        <begin position="204"/>
        <end position="224"/>
    </location>
</feature>
<dbReference type="OrthoDB" id="9799649at2"/>
<dbReference type="EMBL" id="QASN01000009">
    <property type="protein sequence ID" value="PTU75212.1"/>
    <property type="molecule type" value="Genomic_DNA"/>
</dbReference>
<dbReference type="Pfam" id="PF01545">
    <property type="entry name" value="Cation_efflux"/>
    <property type="match status" value="1"/>
</dbReference>
<dbReference type="GO" id="GO:0008324">
    <property type="term" value="F:monoatomic cation transmembrane transporter activity"/>
    <property type="evidence" value="ECO:0007669"/>
    <property type="project" value="InterPro"/>
</dbReference>
<dbReference type="InterPro" id="IPR006121">
    <property type="entry name" value="HMA_dom"/>
</dbReference>
<dbReference type="GO" id="GO:0046872">
    <property type="term" value="F:metal ion binding"/>
    <property type="evidence" value="ECO:0007669"/>
    <property type="project" value="InterPro"/>
</dbReference>
<keyword evidence="2 6" id="KW-0812">Transmembrane</keyword>
<dbReference type="AlphaFoldDB" id="A0A2T5PBW8"/>
<dbReference type="InterPro" id="IPR027469">
    <property type="entry name" value="Cation_efflux_TMD_sf"/>
</dbReference>
<comment type="subcellular location">
    <subcellularLocation>
        <location evidence="1">Membrane</location>
        <topology evidence="1">Multi-pass membrane protein</topology>
    </subcellularLocation>
</comment>
<dbReference type="SUPFAM" id="SSF161111">
    <property type="entry name" value="Cation efflux protein transmembrane domain-like"/>
    <property type="match status" value="1"/>
</dbReference>
<dbReference type="SUPFAM" id="SSF55008">
    <property type="entry name" value="HMA, heavy metal-associated domain"/>
    <property type="match status" value="1"/>
</dbReference>
<evidence type="ECO:0000256" key="1">
    <source>
        <dbReference type="ARBA" id="ARBA00004141"/>
    </source>
</evidence>
<proteinExistence type="predicted"/>
<keyword evidence="3 6" id="KW-1133">Transmembrane helix</keyword>
<sequence>MSDCCKGNCSSADRPAADESASASAQWSSRFRVARMDCPAEERLIRLALQQSPGVCGLSVDLQQRELQIRHDGPLEPIAARLAALNLDSTFLDTRAAEASIEASAKQTAGEARVLKWLLAINALMFVVEFGAGLAARSAGLIGDSLDMFADAAVYGLALYAVGRSLQLQLRAARVAGVLQMLLALGVLLEVVRRAVYGSDPVSLAMMLVALLALCANLTCLALLARHRGGGAHMRASWIFSANDVLINVGVIVAGALVAWTGSHYPDLIIGSLIGLLVLYGARRILALRS</sequence>
<feature type="transmembrane region" description="Helical" evidence="6">
    <location>
        <begin position="245"/>
        <end position="262"/>
    </location>
</feature>
<feature type="transmembrane region" description="Helical" evidence="6">
    <location>
        <begin position="148"/>
        <end position="166"/>
    </location>
</feature>
<organism evidence="8 9">
    <name type="scientific">Pseudomonas mangrovi</name>
    <dbReference type="NCBI Taxonomy" id="2161748"/>
    <lineage>
        <taxon>Bacteria</taxon>
        <taxon>Pseudomonadati</taxon>
        <taxon>Pseudomonadota</taxon>
        <taxon>Gammaproteobacteria</taxon>
        <taxon>Pseudomonadales</taxon>
        <taxon>Pseudomonadaceae</taxon>
        <taxon>Pseudomonas</taxon>
    </lineage>
</organism>
<keyword evidence="9" id="KW-1185">Reference proteome</keyword>
<accession>A0A2T5PBW8</accession>
<protein>
    <submittedName>
        <fullName evidence="8">Sodium:proton antiporter</fullName>
    </submittedName>
</protein>
<feature type="region of interest" description="Disordered" evidence="5">
    <location>
        <begin position="1"/>
        <end position="21"/>
    </location>
</feature>
<name>A0A2T5PBW8_9PSED</name>
<reference evidence="8 9" key="1">
    <citation type="submission" date="2018-04" db="EMBL/GenBank/DDBJ databases">
        <title>Pseudomonas sp. nov., isolated from mangrove soil.</title>
        <authorList>
            <person name="Chen C."/>
        </authorList>
    </citation>
    <scope>NUCLEOTIDE SEQUENCE [LARGE SCALE GENOMIC DNA]</scope>
    <source>
        <strain evidence="8 9">TC-11</strain>
    </source>
</reference>
<evidence type="ECO:0000313" key="9">
    <source>
        <dbReference type="Proteomes" id="UP000244064"/>
    </source>
</evidence>
<keyword evidence="4 6" id="KW-0472">Membrane</keyword>
<feature type="domain" description="Cation efflux protein transmembrane" evidence="7">
    <location>
        <begin position="119"/>
        <end position="286"/>
    </location>
</feature>
<gene>
    <name evidence="8" type="ORF">DBO85_05890</name>
</gene>
<feature type="transmembrane region" description="Helical" evidence="6">
    <location>
        <begin position="173"/>
        <end position="192"/>
    </location>
</feature>
<evidence type="ECO:0000256" key="2">
    <source>
        <dbReference type="ARBA" id="ARBA00022692"/>
    </source>
</evidence>
<dbReference type="GO" id="GO:0016020">
    <property type="term" value="C:membrane"/>
    <property type="evidence" value="ECO:0007669"/>
    <property type="project" value="UniProtKB-SubCell"/>
</dbReference>
<evidence type="ECO:0000256" key="4">
    <source>
        <dbReference type="ARBA" id="ARBA00023136"/>
    </source>
</evidence>
<comment type="caution">
    <text evidence="8">The sequence shown here is derived from an EMBL/GenBank/DDBJ whole genome shotgun (WGS) entry which is preliminary data.</text>
</comment>
<dbReference type="Proteomes" id="UP000244064">
    <property type="component" value="Unassembled WGS sequence"/>
</dbReference>